<proteinExistence type="predicted"/>
<keyword evidence="1" id="KW-0326">Glycosidase</keyword>
<protein>
    <recommendedName>
        <fullName evidence="6">Beta-mannosidase</fullName>
    </recommendedName>
</protein>
<name>A0AAD4CLZ1_ASPNN</name>
<dbReference type="AlphaFoldDB" id="A0AAD4CLZ1"/>
<dbReference type="GO" id="GO:0004567">
    <property type="term" value="F:beta-mannosidase activity"/>
    <property type="evidence" value="ECO:0007669"/>
    <property type="project" value="TreeGrafter"/>
</dbReference>
<dbReference type="InterPro" id="IPR041447">
    <property type="entry name" value="Mannosidase_ig"/>
</dbReference>
<dbReference type="Pfam" id="PF17786">
    <property type="entry name" value="Mannosidase_ig"/>
    <property type="match status" value="1"/>
</dbReference>
<dbReference type="InterPro" id="IPR036156">
    <property type="entry name" value="Beta-gal/glucu_dom_sf"/>
</dbReference>
<feature type="domain" description="Beta-mannosidase Ig-fold" evidence="2">
    <location>
        <begin position="232"/>
        <end position="277"/>
    </location>
</feature>
<keyword evidence="1" id="KW-0378">Hydrolase</keyword>
<feature type="domain" description="Mannosidase Ig/CBM-like" evidence="3">
    <location>
        <begin position="144"/>
        <end position="217"/>
    </location>
</feature>
<dbReference type="Proteomes" id="UP001194746">
    <property type="component" value="Unassembled WGS sequence"/>
</dbReference>
<dbReference type="InterPro" id="IPR017853">
    <property type="entry name" value="GH"/>
</dbReference>
<dbReference type="SUPFAM" id="SSF49303">
    <property type="entry name" value="beta-Galactosidase/glucuronidase domain"/>
    <property type="match status" value="1"/>
</dbReference>
<accession>A0AAD4CLZ1</accession>
<sequence>MRRYQDAAELSGRFVSEFGMEAYPHLETLRRVITDPQQRHPGSRMMDFQNKAGDHERRIMTYVSANLLVPPDLPSFTHATQVIQAETMRYAYKAWRRMWRWPGARRCDGVLVWQLNNCWPTISWAVVDYYLIRKPAFYAISRALRSLDVGSGELVSENINIMMLASPNATTEVLEHHCVKVTTACDGDLNPFIIHAVISVGGHVVATDTAWPHPLKYMDFSNRNVRVQVSLSSQDDITVSADLPVKGFVFEEREGLKLSDNGFDLVPGEKKLVTVGWKGSATKELL</sequence>
<evidence type="ECO:0000259" key="2">
    <source>
        <dbReference type="Pfam" id="PF17753"/>
    </source>
</evidence>
<reference evidence="4" key="2">
    <citation type="submission" date="2020-02" db="EMBL/GenBank/DDBJ databases">
        <authorList>
            <person name="Gilchrist C.L.M."/>
            <person name="Chooi Y.-H."/>
        </authorList>
    </citation>
    <scope>NUCLEOTIDE SEQUENCE</scope>
    <source>
        <strain evidence="4">MST-FP2251</strain>
    </source>
</reference>
<evidence type="ECO:0000313" key="5">
    <source>
        <dbReference type="Proteomes" id="UP001194746"/>
    </source>
</evidence>
<evidence type="ECO:0000259" key="3">
    <source>
        <dbReference type="Pfam" id="PF17786"/>
    </source>
</evidence>
<dbReference type="PANTHER" id="PTHR43730">
    <property type="entry name" value="BETA-MANNOSIDASE"/>
    <property type="match status" value="1"/>
</dbReference>
<organism evidence="4 5">
    <name type="scientific">Aspergillus nanangensis</name>
    <dbReference type="NCBI Taxonomy" id="2582783"/>
    <lineage>
        <taxon>Eukaryota</taxon>
        <taxon>Fungi</taxon>
        <taxon>Dikarya</taxon>
        <taxon>Ascomycota</taxon>
        <taxon>Pezizomycotina</taxon>
        <taxon>Eurotiomycetes</taxon>
        <taxon>Eurotiomycetidae</taxon>
        <taxon>Eurotiales</taxon>
        <taxon>Aspergillaceae</taxon>
        <taxon>Aspergillus</taxon>
        <taxon>Aspergillus subgen. Circumdati</taxon>
    </lineage>
</organism>
<keyword evidence="5" id="KW-1185">Reference proteome</keyword>
<dbReference type="InterPro" id="IPR041625">
    <property type="entry name" value="Beta-mannosidase_Ig"/>
</dbReference>
<dbReference type="InterPro" id="IPR013783">
    <property type="entry name" value="Ig-like_fold"/>
</dbReference>
<comment type="caution">
    <text evidence="4">The sequence shown here is derived from an EMBL/GenBank/DDBJ whole genome shotgun (WGS) entry which is preliminary data.</text>
</comment>
<evidence type="ECO:0000256" key="1">
    <source>
        <dbReference type="ARBA" id="ARBA00023295"/>
    </source>
</evidence>
<evidence type="ECO:0008006" key="6">
    <source>
        <dbReference type="Google" id="ProtNLM"/>
    </source>
</evidence>
<gene>
    <name evidence="4" type="ORF">FE257_008134</name>
</gene>
<reference evidence="4" key="1">
    <citation type="journal article" date="2019" name="Beilstein J. Org. Chem.">
        <title>Nanangenines: drimane sesquiterpenoids as the dominant metabolite cohort of a novel Australian fungus, Aspergillus nanangensis.</title>
        <authorList>
            <person name="Lacey H.J."/>
            <person name="Gilchrist C.L.M."/>
            <person name="Crombie A."/>
            <person name="Kalaitzis J.A."/>
            <person name="Vuong D."/>
            <person name="Rutledge P.J."/>
            <person name="Turner P."/>
            <person name="Pitt J.I."/>
            <person name="Lacey E."/>
            <person name="Chooi Y.H."/>
            <person name="Piggott A.M."/>
        </authorList>
    </citation>
    <scope>NUCLEOTIDE SEQUENCE</scope>
    <source>
        <strain evidence="4">MST-FP2251</strain>
    </source>
</reference>
<dbReference type="Gene3D" id="3.20.20.80">
    <property type="entry name" value="Glycosidases"/>
    <property type="match status" value="1"/>
</dbReference>
<dbReference type="PANTHER" id="PTHR43730:SF1">
    <property type="entry name" value="BETA-MANNOSIDASE"/>
    <property type="match status" value="1"/>
</dbReference>
<dbReference type="GO" id="GO:0006516">
    <property type="term" value="P:glycoprotein catabolic process"/>
    <property type="evidence" value="ECO:0007669"/>
    <property type="project" value="TreeGrafter"/>
</dbReference>
<evidence type="ECO:0000313" key="4">
    <source>
        <dbReference type="EMBL" id="KAF9888964.1"/>
    </source>
</evidence>
<dbReference type="Gene3D" id="2.60.40.10">
    <property type="entry name" value="Immunoglobulins"/>
    <property type="match status" value="1"/>
</dbReference>
<dbReference type="SUPFAM" id="SSF51445">
    <property type="entry name" value="(Trans)glycosidases"/>
    <property type="match status" value="1"/>
</dbReference>
<dbReference type="Pfam" id="PF17753">
    <property type="entry name" value="Ig_mannosidase"/>
    <property type="match status" value="1"/>
</dbReference>
<dbReference type="InterPro" id="IPR050887">
    <property type="entry name" value="Beta-mannosidase_GH2"/>
</dbReference>
<dbReference type="EMBL" id="VCAU01000041">
    <property type="protein sequence ID" value="KAF9888964.1"/>
    <property type="molecule type" value="Genomic_DNA"/>
</dbReference>